<evidence type="ECO:0008006" key="4">
    <source>
        <dbReference type="Google" id="ProtNLM"/>
    </source>
</evidence>
<dbReference type="GO" id="GO:0005576">
    <property type="term" value="C:extracellular region"/>
    <property type="evidence" value="ECO:0007669"/>
    <property type="project" value="GOC"/>
</dbReference>
<sequence length="437" mass="50850">MENITAAISYENATENLSPEEFQKLLKTWFQEKGVISEMKVQLRYKMINILKNTVAGRCIVEKSAQRTSLAMQAINLIIAEFLLQNQFHYSLSLFNTEAAVANIFPEHVYKSGIADKKDQFRLDYENFLNVMELIGVSKTSDECKELVNLYYADSGYNSVLESLVHLLCKIINKQIKEDNTTSYVDLTNETNFIKGVGRVLIQEGMSPSRFNCAIENIKLLHSCELKDIQKKYMNTIHTLRTEANNYQNQLEQIQKAKYLAEVQLKQIHKEHKVLKQHVKRYAKQTMNDQLPAKKDQTVYNEVVCNLKHCDDSCRHMAYTVENLKKENEKLLRRNREQLEEINKLSTNYKDLVKDFLTCQKKIELLNTKLKDTDVRILDDTSVDNKDLDSCSSQGSESITERVLQEARTKLKQLEEESKHIEDDYQLLRKGLHKFKL</sequence>
<dbReference type="GO" id="GO:0036064">
    <property type="term" value="C:ciliary basal body"/>
    <property type="evidence" value="ECO:0007669"/>
    <property type="project" value="TreeGrafter"/>
</dbReference>
<dbReference type="Proteomes" id="UP001152888">
    <property type="component" value="Unassembled WGS sequence"/>
</dbReference>
<dbReference type="OrthoDB" id="206339at2759"/>
<feature type="coiled-coil region" evidence="1">
    <location>
        <begin position="397"/>
        <end position="431"/>
    </location>
</feature>
<dbReference type="PANTHER" id="PTHR39063:SF1">
    <property type="entry name" value="OFD1 CENTRIOLE AND CENTRIOLAR SATELLITE PROTEIN"/>
    <property type="match status" value="1"/>
</dbReference>
<dbReference type="InterPro" id="IPR055289">
    <property type="entry name" value="OFD1"/>
</dbReference>
<evidence type="ECO:0000313" key="2">
    <source>
        <dbReference type="EMBL" id="CAH1953901.1"/>
    </source>
</evidence>
<dbReference type="PROSITE" id="PS50896">
    <property type="entry name" value="LISH"/>
    <property type="match status" value="1"/>
</dbReference>
<feature type="coiled-coil region" evidence="1">
    <location>
        <begin position="321"/>
        <end position="355"/>
    </location>
</feature>
<organism evidence="2 3">
    <name type="scientific">Acanthoscelides obtectus</name>
    <name type="common">Bean weevil</name>
    <name type="synonym">Bruchus obtectus</name>
    <dbReference type="NCBI Taxonomy" id="200917"/>
    <lineage>
        <taxon>Eukaryota</taxon>
        <taxon>Metazoa</taxon>
        <taxon>Ecdysozoa</taxon>
        <taxon>Arthropoda</taxon>
        <taxon>Hexapoda</taxon>
        <taxon>Insecta</taxon>
        <taxon>Pterygota</taxon>
        <taxon>Neoptera</taxon>
        <taxon>Endopterygota</taxon>
        <taxon>Coleoptera</taxon>
        <taxon>Polyphaga</taxon>
        <taxon>Cucujiformia</taxon>
        <taxon>Chrysomeloidea</taxon>
        <taxon>Chrysomelidae</taxon>
        <taxon>Bruchinae</taxon>
        <taxon>Bruchini</taxon>
        <taxon>Acanthoscelides</taxon>
    </lineage>
</organism>
<dbReference type="InterPro" id="IPR006594">
    <property type="entry name" value="LisH"/>
</dbReference>
<name>A0A9P0JI99_ACAOB</name>
<accession>A0A9P0JI99</accession>
<dbReference type="GO" id="GO:0060287">
    <property type="term" value="P:epithelial cilium movement involved in determination of left/right asymmetry"/>
    <property type="evidence" value="ECO:0007669"/>
    <property type="project" value="TreeGrafter"/>
</dbReference>
<proteinExistence type="predicted"/>
<feature type="coiled-coil region" evidence="1">
    <location>
        <begin position="230"/>
        <end position="264"/>
    </location>
</feature>
<gene>
    <name evidence="2" type="ORF">ACAOBT_LOCUS284</name>
</gene>
<comment type="caution">
    <text evidence="2">The sequence shown here is derived from an EMBL/GenBank/DDBJ whole genome shotgun (WGS) entry which is preliminary data.</text>
</comment>
<reference evidence="2" key="1">
    <citation type="submission" date="2022-03" db="EMBL/GenBank/DDBJ databases">
        <authorList>
            <person name="Sayadi A."/>
        </authorList>
    </citation>
    <scope>NUCLEOTIDE SEQUENCE</scope>
</reference>
<dbReference type="AlphaFoldDB" id="A0A9P0JI99"/>
<keyword evidence="1" id="KW-0175">Coiled coil</keyword>
<dbReference type="EMBL" id="CAKOFQ010006652">
    <property type="protein sequence ID" value="CAH1953901.1"/>
    <property type="molecule type" value="Genomic_DNA"/>
</dbReference>
<keyword evidence="3" id="KW-1185">Reference proteome</keyword>
<evidence type="ECO:0000313" key="3">
    <source>
        <dbReference type="Proteomes" id="UP001152888"/>
    </source>
</evidence>
<dbReference type="PANTHER" id="PTHR39063">
    <property type="entry name" value="ORAL-FACIAL-DIGITAL SYNDROME 1 PROTEIN HOMOLOG"/>
    <property type="match status" value="1"/>
</dbReference>
<protein>
    <recommendedName>
        <fullName evidence="4">LisH domain-containing protein</fullName>
    </recommendedName>
</protein>
<evidence type="ECO:0000256" key="1">
    <source>
        <dbReference type="SAM" id="Coils"/>
    </source>
</evidence>